<comment type="caution">
    <text evidence="13">The sequence shown here is derived from an EMBL/GenBank/DDBJ whole genome shotgun (WGS) entry which is preliminary data.</text>
</comment>
<evidence type="ECO:0000256" key="8">
    <source>
        <dbReference type="PROSITE-ProRule" id="PRU00339"/>
    </source>
</evidence>
<evidence type="ECO:0000256" key="6">
    <source>
        <dbReference type="ARBA" id="ARBA00022777"/>
    </source>
</evidence>
<name>A0A2T0T2S1_9BACT</name>
<keyword evidence="10" id="KW-0812">Transmembrane</keyword>
<keyword evidence="14" id="KW-1185">Reference proteome</keyword>
<organism evidence="13 14">
    <name type="scientific">Spirosoma oryzae</name>
    <dbReference type="NCBI Taxonomy" id="1469603"/>
    <lineage>
        <taxon>Bacteria</taxon>
        <taxon>Pseudomonadati</taxon>
        <taxon>Bacteroidota</taxon>
        <taxon>Cytophagia</taxon>
        <taxon>Cytophagales</taxon>
        <taxon>Cytophagaceae</taxon>
        <taxon>Spirosoma</taxon>
    </lineage>
</organism>
<feature type="domain" description="Histidine kinase/HSP90-like ATPase" evidence="12">
    <location>
        <begin position="472"/>
        <end position="561"/>
    </location>
</feature>
<evidence type="ECO:0000256" key="9">
    <source>
        <dbReference type="SAM" id="MobiDB-lite"/>
    </source>
</evidence>
<evidence type="ECO:0000256" key="3">
    <source>
        <dbReference type="ARBA" id="ARBA00022553"/>
    </source>
</evidence>
<dbReference type="InterPro" id="IPR011495">
    <property type="entry name" value="Sig_transdc_His_kin_sub2_dim/P"/>
</dbReference>
<keyword evidence="6 13" id="KW-0418">Kinase</keyword>
<dbReference type="PANTHER" id="PTHR41523:SF8">
    <property type="entry name" value="ETHYLENE RESPONSE SENSOR PROTEIN"/>
    <property type="match status" value="1"/>
</dbReference>
<feature type="region of interest" description="Disordered" evidence="9">
    <location>
        <begin position="523"/>
        <end position="546"/>
    </location>
</feature>
<dbReference type="Proteomes" id="UP000238375">
    <property type="component" value="Unassembled WGS sequence"/>
</dbReference>
<dbReference type="InterPro" id="IPR019734">
    <property type="entry name" value="TPR_rpt"/>
</dbReference>
<dbReference type="EMBL" id="PVTE01000007">
    <property type="protein sequence ID" value="PRY39970.1"/>
    <property type="molecule type" value="Genomic_DNA"/>
</dbReference>
<evidence type="ECO:0000313" key="13">
    <source>
        <dbReference type="EMBL" id="PRY39970.1"/>
    </source>
</evidence>
<evidence type="ECO:0000256" key="4">
    <source>
        <dbReference type="ARBA" id="ARBA00022679"/>
    </source>
</evidence>
<comment type="catalytic activity">
    <reaction evidence="1">
        <text>ATP + protein L-histidine = ADP + protein N-phospho-L-histidine.</text>
        <dbReference type="EC" id="2.7.13.3"/>
    </reaction>
</comment>
<keyword evidence="4" id="KW-0808">Transferase</keyword>
<dbReference type="EC" id="2.7.13.3" evidence="2"/>
<dbReference type="Pfam" id="PF07568">
    <property type="entry name" value="HisKA_2"/>
    <property type="match status" value="1"/>
</dbReference>
<keyword evidence="10" id="KW-1133">Transmembrane helix</keyword>
<dbReference type="GO" id="GO:0005524">
    <property type="term" value="F:ATP binding"/>
    <property type="evidence" value="ECO:0007669"/>
    <property type="project" value="UniProtKB-KW"/>
</dbReference>
<dbReference type="PROSITE" id="PS50005">
    <property type="entry name" value="TPR"/>
    <property type="match status" value="1"/>
</dbReference>
<dbReference type="PANTHER" id="PTHR41523">
    <property type="entry name" value="TWO-COMPONENT SYSTEM SENSOR PROTEIN"/>
    <property type="match status" value="1"/>
</dbReference>
<dbReference type="InterPro" id="IPR011990">
    <property type="entry name" value="TPR-like_helical_dom_sf"/>
</dbReference>
<dbReference type="OrthoDB" id="9767435at2"/>
<keyword evidence="8" id="KW-0802">TPR repeat</keyword>
<evidence type="ECO:0000256" key="2">
    <source>
        <dbReference type="ARBA" id="ARBA00012438"/>
    </source>
</evidence>
<evidence type="ECO:0000256" key="5">
    <source>
        <dbReference type="ARBA" id="ARBA00022741"/>
    </source>
</evidence>
<keyword evidence="10" id="KW-0472">Membrane</keyword>
<dbReference type="AlphaFoldDB" id="A0A2T0T2S1"/>
<dbReference type="Pfam" id="PF13581">
    <property type="entry name" value="HATPase_c_2"/>
    <property type="match status" value="1"/>
</dbReference>
<accession>A0A2T0T2S1</accession>
<dbReference type="CDD" id="cd16936">
    <property type="entry name" value="HATPase_RsbW-like"/>
    <property type="match status" value="1"/>
</dbReference>
<evidence type="ECO:0000259" key="11">
    <source>
        <dbReference type="Pfam" id="PF07568"/>
    </source>
</evidence>
<keyword evidence="5" id="KW-0547">Nucleotide-binding</keyword>
<reference evidence="13 14" key="1">
    <citation type="submission" date="2018-03" db="EMBL/GenBank/DDBJ databases">
        <title>Genomic Encyclopedia of Archaeal and Bacterial Type Strains, Phase II (KMG-II): from individual species to whole genera.</title>
        <authorList>
            <person name="Goeker M."/>
        </authorList>
    </citation>
    <scope>NUCLEOTIDE SEQUENCE [LARGE SCALE GENOMIC DNA]</scope>
    <source>
        <strain evidence="13 14">DSM 28354</strain>
    </source>
</reference>
<keyword evidence="7" id="KW-0067">ATP-binding</keyword>
<evidence type="ECO:0000256" key="1">
    <source>
        <dbReference type="ARBA" id="ARBA00000085"/>
    </source>
</evidence>
<gene>
    <name evidence="13" type="ORF">CLV58_10764</name>
</gene>
<feature type="compositionally biased region" description="Gly residues" evidence="9">
    <location>
        <begin position="526"/>
        <end position="539"/>
    </location>
</feature>
<dbReference type="InterPro" id="IPR036890">
    <property type="entry name" value="HATPase_C_sf"/>
</dbReference>
<dbReference type="RefSeq" id="WP_106137607.1">
    <property type="nucleotide sequence ID" value="NZ_PVTE01000007.1"/>
</dbReference>
<protein>
    <recommendedName>
        <fullName evidence="2">histidine kinase</fullName>
        <ecNumber evidence="2">2.7.13.3</ecNumber>
    </recommendedName>
</protein>
<dbReference type="Gene3D" id="1.25.40.10">
    <property type="entry name" value="Tetratricopeptide repeat domain"/>
    <property type="match status" value="1"/>
</dbReference>
<dbReference type="Gene3D" id="3.30.565.10">
    <property type="entry name" value="Histidine kinase-like ATPase, C-terminal domain"/>
    <property type="match status" value="1"/>
</dbReference>
<evidence type="ECO:0000313" key="14">
    <source>
        <dbReference type="Proteomes" id="UP000238375"/>
    </source>
</evidence>
<evidence type="ECO:0000259" key="12">
    <source>
        <dbReference type="Pfam" id="PF13581"/>
    </source>
</evidence>
<dbReference type="Gene3D" id="3.30.450.20">
    <property type="entry name" value="PAS domain"/>
    <property type="match status" value="1"/>
</dbReference>
<feature type="repeat" description="TPR" evidence="8">
    <location>
        <begin position="56"/>
        <end position="89"/>
    </location>
</feature>
<dbReference type="GO" id="GO:0004673">
    <property type="term" value="F:protein histidine kinase activity"/>
    <property type="evidence" value="ECO:0007669"/>
    <property type="project" value="UniProtKB-EC"/>
</dbReference>
<evidence type="ECO:0000256" key="10">
    <source>
        <dbReference type="SAM" id="Phobius"/>
    </source>
</evidence>
<dbReference type="SUPFAM" id="SSF48452">
    <property type="entry name" value="TPR-like"/>
    <property type="match status" value="1"/>
</dbReference>
<sequence>MNRPAVYTGLLLCWLLALEQSTGQVPAHLRVNAERLARAQALERQAMRQHNPAGLAEAYYQYGRTYIFAGDYKTSQGYFLRAQRLLEPPGPSADLSRIYVRLSENESRLGRQADALRYARLALSIAQRIHQPRALVLAYGVVGRVNEAIWEQHLPGYTIHYDSVETYYQRKMPIFRAMRDTLGMAETWLELGTLFTKVRDRRAVPYLTEALRLTRLIHRDRLVPNVMLHLATAYLTAGQPQRAFDLLRAARARYIADRFDDYDTILGLETEFVRYYQATGQWKQAFSHQQAAHQLERTEMLSDREAAIARLHIEYETQKREAEIRAKNSQLMLQTRNWQTQRKLTGLTLALLVLATGVGGGFFWLARKNKRISRRNEELVKEQNHRVKNNMQVVASLLLMQANRLTDQPAKQAVEESRLRVQAMAMLHQRLYDGDQLARVDMPDFIRQLTVGVLSAYGYEQVQPTICVDPITLAAEQATPVGLILNEVLTNACKHAFPHTNQPTLQLDCHQQNHRVHIRISDNGPGLDGPGLDGPGLDGPGLESHGKAADESVVSAFSATNGLPRRSLGRQLIESLTEQLHGTCRFWSEQGSVFALEFPID</sequence>
<dbReference type="SUPFAM" id="SSF55874">
    <property type="entry name" value="ATPase domain of HSP90 chaperone/DNA topoisomerase II/histidine kinase"/>
    <property type="match status" value="1"/>
</dbReference>
<proteinExistence type="predicted"/>
<feature type="transmembrane region" description="Helical" evidence="10">
    <location>
        <begin position="344"/>
        <end position="366"/>
    </location>
</feature>
<dbReference type="InterPro" id="IPR003594">
    <property type="entry name" value="HATPase_dom"/>
</dbReference>
<keyword evidence="3" id="KW-0597">Phosphoprotein</keyword>
<evidence type="ECO:0000256" key="7">
    <source>
        <dbReference type="ARBA" id="ARBA00022840"/>
    </source>
</evidence>
<feature type="domain" description="Signal transduction histidine kinase subgroup 2 dimerisation and phosphoacceptor" evidence="11">
    <location>
        <begin position="382"/>
        <end position="456"/>
    </location>
</feature>